<dbReference type="InterPro" id="IPR010721">
    <property type="entry name" value="UstE-like"/>
</dbReference>
<evidence type="ECO:0008006" key="4">
    <source>
        <dbReference type="Google" id="ProtNLM"/>
    </source>
</evidence>
<dbReference type="PANTHER" id="PTHR32251">
    <property type="entry name" value="3-OXO-5-ALPHA-STEROID 4-DEHYDROGENASE"/>
    <property type="match status" value="1"/>
</dbReference>
<dbReference type="PANTHER" id="PTHR32251:SF17">
    <property type="entry name" value="STEROID 5-ALPHA REDUCTASE C-TERMINAL DOMAIN-CONTAINING PROTEIN"/>
    <property type="match status" value="1"/>
</dbReference>
<evidence type="ECO:0000256" key="1">
    <source>
        <dbReference type="SAM" id="Phobius"/>
    </source>
</evidence>
<feature type="transmembrane region" description="Helical" evidence="1">
    <location>
        <begin position="37"/>
        <end position="55"/>
    </location>
</feature>
<accession>A0AAN6GMU7</accession>
<dbReference type="Gene3D" id="1.20.120.1630">
    <property type="match status" value="1"/>
</dbReference>
<feature type="transmembrane region" description="Helical" evidence="1">
    <location>
        <begin position="128"/>
        <end position="147"/>
    </location>
</feature>
<dbReference type="EMBL" id="JAPDMZ010000164">
    <property type="protein sequence ID" value="KAK0547358.1"/>
    <property type="molecule type" value="Genomic_DNA"/>
</dbReference>
<feature type="transmembrane region" description="Helical" evidence="1">
    <location>
        <begin position="12"/>
        <end position="30"/>
    </location>
</feature>
<dbReference type="GO" id="GO:0016020">
    <property type="term" value="C:membrane"/>
    <property type="evidence" value="ECO:0007669"/>
    <property type="project" value="TreeGrafter"/>
</dbReference>
<sequence length="301" mass="32790">MVYLAGLRSALAPTLGLIFGVQALGAAHAISTKSERYYDLFGSIGFLTASVYSLYSPYLNKNNAFLTRASLPAFPPPLSAFHPRQLIMTSLTIVWAARLGSFLFARISKENGKDSRFDGLRDSPLKFAGAWTAQAVWITLTALPLYMVNSIPAAAQPALGARDAIGLGLWLAGFVFEVVADRQKAAWREAKNKGEHSEKFITQGLWSISRHPNYFGEITLHSAEFVLATTALAKSAPFFSPYPALAAAACGPIFEAALIRYVSGVTMQEDANDKKFEGDAKWKDYKNRVPVLIPYIGSTKA</sequence>
<dbReference type="Proteomes" id="UP001176517">
    <property type="component" value="Unassembled WGS sequence"/>
</dbReference>
<evidence type="ECO:0000313" key="2">
    <source>
        <dbReference type="EMBL" id="KAK0547358.1"/>
    </source>
</evidence>
<protein>
    <recommendedName>
        <fullName evidence="4">Steroid 5-alpha reductase C-terminal domain-containing protein</fullName>
    </recommendedName>
</protein>
<comment type="caution">
    <text evidence="2">The sequence shown here is derived from an EMBL/GenBank/DDBJ whole genome shotgun (WGS) entry which is preliminary data.</text>
</comment>
<evidence type="ECO:0000313" key="3">
    <source>
        <dbReference type="Proteomes" id="UP001176517"/>
    </source>
</evidence>
<dbReference type="AlphaFoldDB" id="A0AAN6GMU7"/>
<dbReference type="Pfam" id="PF06966">
    <property type="entry name" value="DUF1295"/>
    <property type="match status" value="1"/>
</dbReference>
<name>A0AAN6GMU7_9BASI</name>
<feature type="transmembrane region" description="Helical" evidence="1">
    <location>
        <begin position="86"/>
        <end position="107"/>
    </location>
</feature>
<proteinExistence type="predicted"/>
<gene>
    <name evidence="2" type="ORF">OC846_004899</name>
</gene>
<keyword evidence="1" id="KW-1133">Transmembrane helix</keyword>
<reference evidence="2" key="1">
    <citation type="journal article" date="2023" name="PhytoFront">
        <title>Draft Genome Resources of Seven Strains of Tilletia horrida, Causal Agent of Kernel Smut of Rice.</title>
        <authorList>
            <person name="Khanal S."/>
            <person name="Antony Babu S."/>
            <person name="Zhou X.G."/>
        </authorList>
    </citation>
    <scope>NUCLEOTIDE SEQUENCE</scope>
    <source>
        <strain evidence="2">TX6</strain>
    </source>
</reference>
<keyword evidence="3" id="KW-1185">Reference proteome</keyword>
<keyword evidence="1" id="KW-0472">Membrane</keyword>
<feature type="transmembrane region" description="Helical" evidence="1">
    <location>
        <begin position="159"/>
        <end position="180"/>
    </location>
</feature>
<organism evidence="2 3">
    <name type="scientific">Tilletia horrida</name>
    <dbReference type="NCBI Taxonomy" id="155126"/>
    <lineage>
        <taxon>Eukaryota</taxon>
        <taxon>Fungi</taxon>
        <taxon>Dikarya</taxon>
        <taxon>Basidiomycota</taxon>
        <taxon>Ustilaginomycotina</taxon>
        <taxon>Exobasidiomycetes</taxon>
        <taxon>Tilletiales</taxon>
        <taxon>Tilletiaceae</taxon>
        <taxon>Tilletia</taxon>
    </lineage>
</organism>
<keyword evidence="1" id="KW-0812">Transmembrane</keyword>